<name>A0A1Q4UZ62_9ACTN</name>
<dbReference type="Pfam" id="PF01381">
    <property type="entry name" value="HTH_3"/>
    <property type="match status" value="1"/>
</dbReference>
<dbReference type="Gene3D" id="1.10.260.40">
    <property type="entry name" value="lambda repressor-like DNA-binding domains"/>
    <property type="match status" value="1"/>
</dbReference>
<dbReference type="InterPro" id="IPR001387">
    <property type="entry name" value="Cro/C1-type_HTH"/>
</dbReference>
<dbReference type="InterPro" id="IPR010982">
    <property type="entry name" value="Lambda_DNA-bd_dom_sf"/>
</dbReference>
<reference evidence="2 3" key="1">
    <citation type="submission" date="2015-06" db="EMBL/GenBank/DDBJ databases">
        <title>Cloning and characterization of the uncialamcin biosynthetic gene cluster.</title>
        <authorList>
            <person name="Yan X."/>
            <person name="Huang T."/>
            <person name="Ge H."/>
            <person name="Shen B."/>
        </authorList>
    </citation>
    <scope>NUCLEOTIDE SEQUENCE [LARGE SCALE GENOMIC DNA]</scope>
    <source>
        <strain evidence="2 3">DCA2648</strain>
    </source>
</reference>
<sequence length="394" mass="42592">MESTPAPGENIAVLRKARGLGQARLARLAGISVSYLSKIEVGTRPVTPPVAAALAKAIHVPTQRIYGQPFLGVSEQADLLHDLRGAVRRYTLPKEDVPAPARLAADVARAMELRAETNYLALLGMLPKLLGQVTATALSSAAGEAGAWTQVVDVYGCAYAAAHRLARPDLADMIVSRQTWAARQTWNPEAEVAAAWNEAGTYQSAGQYDDGLAIVDRAVVAYENASGGSSPARAVSLGSLHLRGIVLASRYKDKQATAAHLQRAKRHAEGIPDDVLWHNLTFGPENTALYELAAHIELGKPNQAVDMAGPLLDRPPATLTPNRLGRMFIDIARARLDTKDYAGTEEALERAFLVAPQMTEVHPMAREVIRVLFVLHQRARPKLMVMARRTGLHN</sequence>
<protein>
    <recommendedName>
        <fullName evidence="1">HTH cro/C1-type domain-containing protein</fullName>
    </recommendedName>
</protein>
<dbReference type="RefSeq" id="WP_073793467.1">
    <property type="nucleotide sequence ID" value="NZ_LFBV01000010.1"/>
</dbReference>
<proteinExistence type="predicted"/>
<evidence type="ECO:0000313" key="2">
    <source>
        <dbReference type="EMBL" id="OKH90806.1"/>
    </source>
</evidence>
<gene>
    <name evidence="2" type="ORF">AB852_30000</name>
</gene>
<accession>A0A1Q4UZ62</accession>
<dbReference type="Proteomes" id="UP000186455">
    <property type="component" value="Unassembled WGS sequence"/>
</dbReference>
<dbReference type="SUPFAM" id="SSF47413">
    <property type="entry name" value="lambda repressor-like DNA-binding domains"/>
    <property type="match status" value="1"/>
</dbReference>
<dbReference type="AlphaFoldDB" id="A0A1Q4UZ62"/>
<dbReference type="GO" id="GO:0003677">
    <property type="term" value="F:DNA binding"/>
    <property type="evidence" value="ECO:0007669"/>
    <property type="project" value="InterPro"/>
</dbReference>
<comment type="caution">
    <text evidence="2">The sequence shown here is derived from an EMBL/GenBank/DDBJ whole genome shotgun (WGS) entry which is preliminary data.</text>
</comment>
<dbReference type="SMART" id="SM00530">
    <property type="entry name" value="HTH_XRE"/>
    <property type="match status" value="1"/>
</dbReference>
<feature type="domain" description="HTH cro/C1-type" evidence="1">
    <location>
        <begin position="11"/>
        <end position="65"/>
    </location>
</feature>
<evidence type="ECO:0000259" key="1">
    <source>
        <dbReference type="PROSITE" id="PS50943"/>
    </source>
</evidence>
<dbReference type="STRING" id="1048205.AB852_30000"/>
<dbReference type="PROSITE" id="PS50943">
    <property type="entry name" value="HTH_CROC1"/>
    <property type="match status" value="1"/>
</dbReference>
<dbReference type="CDD" id="cd00093">
    <property type="entry name" value="HTH_XRE"/>
    <property type="match status" value="1"/>
</dbReference>
<evidence type="ECO:0000313" key="3">
    <source>
        <dbReference type="Proteomes" id="UP000186455"/>
    </source>
</evidence>
<keyword evidence="3" id="KW-1185">Reference proteome</keyword>
<dbReference type="EMBL" id="LFBV01000010">
    <property type="protein sequence ID" value="OKH90806.1"/>
    <property type="molecule type" value="Genomic_DNA"/>
</dbReference>
<organism evidence="2 3">
    <name type="scientific">Streptomyces uncialis</name>
    <dbReference type="NCBI Taxonomy" id="1048205"/>
    <lineage>
        <taxon>Bacteria</taxon>
        <taxon>Bacillati</taxon>
        <taxon>Actinomycetota</taxon>
        <taxon>Actinomycetes</taxon>
        <taxon>Kitasatosporales</taxon>
        <taxon>Streptomycetaceae</taxon>
        <taxon>Streptomyces</taxon>
    </lineage>
</organism>